<proteinExistence type="predicted"/>
<dbReference type="Proteomes" id="UP001501771">
    <property type="component" value="Unassembled WGS sequence"/>
</dbReference>
<comment type="caution">
    <text evidence="1">The sequence shown here is derived from an EMBL/GenBank/DDBJ whole genome shotgun (WGS) entry which is preliminary data.</text>
</comment>
<name>A0ABN2Z453_9ACTN</name>
<evidence type="ECO:0000313" key="2">
    <source>
        <dbReference type="Proteomes" id="UP001501771"/>
    </source>
</evidence>
<dbReference type="RefSeq" id="WP_344147959.1">
    <property type="nucleotide sequence ID" value="NZ_BAAAQR010000001.1"/>
</dbReference>
<gene>
    <name evidence="1" type="ORF">GCM10009844_02730</name>
</gene>
<reference evidence="1 2" key="1">
    <citation type="journal article" date="2019" name="Int. J. Syst. Evol. Microbiol.">
        <title>The Global Catalogue of Microorganisms (GCM) 10K type strain sequencing project: providing services to taxonomists for standard genome sequencing and annotation.</title>
        <authorList>
            <consortium name="The Broad Institute Genomics Platform"/>
            <consortium name="The Broad Institute Genome Sequencing Center for Infectious Disease"/>
            <person name="Wu L."/>
            <person name="Ma J."/>
        </authorList>
    </citation>
    <scope>NUCLEOTIDE SEQUENCE [LARGE SCALE GENOMIC DNA]</scope>
    <source>
        <strain evidence="1 2">JCM 16022</strain>
    </source>
</reference>
<accession>A0ABN2Z453</accession>
<dbReference type="EMBL" id="BAAAQR010000001">
    <property type="protein sequence ID" value="GAA2136488.1"/>
    <property type="molecule type" value="Genomic_DNA"/>
</dbReference>
<protein>
    <submittedName>
        <fullName evidence="1">Uncharacterized protein</fullName>
    </submittedName>
</protein>
<keyword evidence="2" id="KW-1185">Reference proteome</keyword>
<sequence length="53" mass="5535">MTEGRRGTFVATSAAAGSGAARRAAEQYAAALRRLGVSLPEAHKMLDQAWSTS</sequence>
<evidence type="ECO:0000313" key="1">
    <source>
        <dbReference type="EMBL" id="GAA2136488.1"/>
    </source>
</evidence>
<organism evidence="1 2">
    <name type="scientific">Nocardioides koreensis</name>
    <dbReference type="NCBI Taxonomy" id="433651"/>
    <lineage>
        <taxon>Bacteria</taxon>
        <taxon>Bacillati</taxon>
        <taxon>Actinomycetota</taxon>
        <taxon>Actinomycetes</taxon>
        <taxon>Propionibacteriales</taxon>
        <taxon>Nocardioidaceae</taxon>
        <taxon>Nocardioides</taxon>
    </lineage>
</organism>